<dbReference type="GO" id="GO:0004842">
    <property type="term" value="F:ubiquitin-protein transferase activity"/>
    <property type="evidence" value="ECO:0007669"/>
    <property type="project" value="InterPro"/>
</dbReference>
<dbReference type="GO" id="GO:0016567">
    <property type="term" value="P:protein ubiquitination"/>
    <property type="evidence" value="ECO:0007669"/>
    <property type="project" value="InterPro"/>
</dbReference>
<dbReference type="PROSITE" id="PS51873">
    <property type="entry name" value="TRIAD"/>
    <property type="match status" value="1"/>
</dbReference>
<dbReference type="Gene3D" id="3.30.40.10">
    <property type="entry name" value="Zinc/RING finger domain, C3HC4 (zinc finger)"/>
    <property type="match status" value="1"/>
</dbReference>
<organism evidence="10 11">
    <name type="scientific">Mytilus galloprovincialis</name>
    <name type="common">Mediterranean mussel</name>
    <dbReference type="NCBI Taxonomy" id="29158"/>
    <lineage>
        <taxon>Eukaryota</taxon>
        <taxon>Metazoa</taxon>
        <taxon>Spiralia</taxon>
        <taxon>Lophotrochozoa</taxon>
        <taxon>Mollusca</taxon>
        <taxon>Bivalvia</taxon>
        <taxon>Autobranchia</taxon>
        <taxon>Pteriomorphia</taxon>
        <taxon>Mytilida</taxon>
        <taxon>Mytiloidea</taxon>
        <taxon>Mytilidae</taxon>
        <taxon>Mytilinae</taxon>
        <taxon>Mytilus</taxon>
    </lineage>
</organism>
<feature type="domain" description="RING-type" evidence="9">
    <location>
        <begin position="81"/>
        <end position="254"/>
    </location>
</feature>
<evidence type="ECO:0000256" key="7">
    <source>
        <dbReference type="PROSITE-ProRule" id="PRU00175"/>
    </source>
</evidence>
<dbReference type="InterPro" id="IPR031127">
    <property type="entry name" value="E3_UB_ligase_RBR"/>
</dbReference>
<evidence type="ECO:0000256" key="2">
    <source>
        <dbReference type="ARBA" id="ARBA00022723"/>
    </source>
</evidence>
<dbReference type="FunFam" id="3.30.40.10:FF:000358">
    <property type="entry name" value="RBR-type E3 ubiquitin transferase"/>
    <property type="match status" value="1"/>
</dbReference>
<keyword evidence="1" id="KW-0808">Transferase</keyword>
<dbReference type="InterPro" id="IPR017907">
    <property type="entry name" value="Znf_RING_CS"/>
</dbReference>
<keyword evidence="11" id="KW-1185">Reference proteome</keyword>
<feature type="non-terminal residue" evidence="10">
    <location>
        <position position="254"/>
    </location>
</feature>
<sequence>YLGIEDGIDLQISRGSSGEFDERVGFEFNNIEETLNDLFRYKAVVHMCYAVYVHTFSFCTCLCLCINRYNQQEEAVDFINHDQECSICFTEKSGRDFYSFLPCKHYYCKECVADFCSIHVKDGTVQQLQCLETSCKSEMKPYIIKEVLDKEEFKRWEQLTFQKTFCGLLTHMKIRRCGMIANETTIHQSSNEGDGEICFFKKENKEEEKNDIEGENEKEFQRKLKRMAESKSHEFLKEKSKKCPVCKVKIIKAG</sequence>
<name>A0A409V6W5_MYTGA</name>
<keyword evidence="4 7" id="KW-0863">Zinc-finger</keyword>
<evidence type="ECO:0000259" key="9">
    <source>
        <dbReference type="PROSITE" id="PS51873"/>
    </source>
</evidence>
<feature type="non-terminal residue" evidence="10">
    <location>
        <position position="1"/>
    </location>
</feature>
<dbReference type="GO" id="GO:0008270">
    <property type="term" value="F:zinc ion binding"/>
    <property type="evidence" value="ECO:0007669"/>
    <property type="project" value="UniProtKB-KW"/>
</dbReference>
<dbReference type="Proteomes" id="UP000266721">
    <property type="component" value="Unassembled WGS sequence"/>
</dbReference>
<protein>
    <submittedName>
        <fullName evidence="10">E3 rnf14-like ubiquitin-protein ligase</fullName>
    </submittedName>
</protein>
<keyword evidence="5" id="KW-0833">Ubl conjugation pathway</keyword>
<dbReference type="InterPro" id="IPR044066">
    <property type="entry name" value="TRIAD_supradom"/>
</dbReference>
<dbReference type="PROSITE" id="PS50089">
    <property type="entry name" value="ZF_RING_2"/>
    <property type="match status" value="1"/>
</dbReference>
<evidence type="ECO:0000313" key="11">
    <source>
        <dbReference type="Proteomes" id="UP000266721"/>
    </source>
</evidence>
<evidence type="ECO:0000313" key="10">
    <source>
        <dbReference type="EMBL" id="OPL20605.1"/>
    </source>
</evidence>
<dbReference type="PANTHER" id="PTHR11685">
    <property type="entry name" value="RBR FAMILY RING FINGER AND IBR DOMAIN-CONTAINING"/>
    <property type="match status" value="1"/>
</dbReference>
<evidence type="ECO:0000259" key="8">
    <source>
        <dbReference type="PROSITE" id="PS50089"/>
    </source>
</evidence>
<dbReference type="PROSITE" id="PS00518">
    <property type="entry name" value="ZF_RING_1"/>
    <property type="match status" value="1"/>
</dbReference>
<feature type="domain" description="RING-type" evidence="8">
    <location>
        <begin position="85"/>
        <end position="130"/>
    </location>
</feature>
<reference evidence="10 11" key="1">
    <citation type="journal article" date="2016" name="PLoS ONE">
        <title>A First Insight into the Genome of the Filter-Feeder Mussel Mytilus galloprovincialis.</title>
        <authorList>
            <person name="Murgarella M."/>
            <person name="Puiu D."/>
            <person name="Novoa B."/>
            <person name="Figueras A."/>
            <person name="Posada D."/>
            <person name="Canchaya C."/>
        </authorList>
    </citation>
    <scope>NUCLEOTIDE SEQUENCE [LARGE SCALE GENOMIC DNA]</scope>
    <source>
        <tissue evidence="10">Muscle</tissue>
    </source>
</reference>
<keyword evidence="6" id="KW-0862">Zinc</keyword>
<dbReference type="InterPro" id="IPR013083">
    <property type="entry name" value="Znf_RING/FYVE/PHD"/>
</dbReference>
<proteinExistence type="predicted"/>
<accession>A0A409V6W5</accession>
<dbReference type="EMBL" id="KV604138">
    <property type="protein sequence ID" value="OPL20605.1"/>
    <property type="molecule type" value="Genomic_DNA"/>
</dbReference>
<dbReference type="GO" id="GO:0016874">
    <property type="term" value="F:ligase activity"/>
    <property type="evidence" value="ECO:0007669"/>
    <property type="project" value="UniProtKB-KW"/>
</dbReference>
<evidence type="ECO:0000256" key="4">
    <source>
        <dbReference type="ARBA" id="ARBA00022771"/>
    </source>
</evidence>
<evidence type="ECO:0000256" key="3">
    <source>
        <dbReference type="ARBA" id="ARBA00022737"/>
    </source>
</evidence>
<keyword evidence="3" id="KW-0677">Repeat</keyword>
<evidence type="ECO:0000256" key="6">
    <source>
        <dbReference type="ARBA" id="ARBA00022833"/>
    </source>
</evidence>
<dbReference type="SUPFAM" id="SSF57850">
    <property type="entry name" value="RING/U-box"/>
    <property type="match status" value="1"/>
</dbReference>
<dbReference type="InterPro" id="IPR001841">
    <property type="entry name" value="Znf_RING"/>
</dbReference>
<keyword evidence="2" id="KW-0479">Metal-binding</keyword>
<evidence type="ECO:0000256" key="5">
    <source>
        <dbReference type="ARBA" id="ARBA00022786"/>
    </source>
</evidence>
<gene>
    <name evidence="10" type="ORF">AM593_00666</name>
</gene>
<evidence type="ECO:0000256" key="1">
    <source>
        <dbReference type="ARBA" id="ARBA00022679"/>
    </source>
</evidence>
<keyword evidence="10" id="KW-0436">Ligase</keyword>
<dbReference type="AlphaFoldDB" id="A0A409V6W5"/>